<dbReference type="Proteomes" id="UP000076722">
    <property type="component" value="Unassembled WGS sequence"/>
</dbReference>
<evidence type="ECO:0000313" key="2">
    <source>
        <dbReference type="Proteomes" id="UP000076722"/>
    </source>
</evidence>
<protein>
    <submittedName>
        <fullName evidence="1">p-loop containing nucleoside triphosphate hydrolase protein</fullName>
    </submittedName>
</protein>
<dbReference type="AlphaFoldDB" id="A0A164VX74"/>
<evidence type="ECO:0000313" key="1">
    <source>
        <dbReference type="EMBL" id="KZS94549.1"/>
    </source>
</evidence>
<dbReference type="Gene3D" id="3.40.50.300">
    <property type="entry name" value="P-loop containing nucleotide triphosphate hydrolases"/>
    <property type="match status" value="1"/>
</dbReference>
<proteinExistence type="predicted"/>
<dbReference type="PANTHER" id="PTHR10285">
    <property type="entry name" value="URIDINE KINASE"/>
    <property type="match status" value="1"/>
</dbReference>
<dbReference type="InterPro" id="IPR027417">
    <property type="entry name" value="P-loop_NTPase"/>
</dbReference>
<dbReference type="SUPFAM" id="SSF52540">
    <property type="entry name" value="P-loop containing nucleoside triphosphate hydrolases"/>
    <property type="match status" value="1"/>
</dbReference>
<dbReference type="EMBL" id="KV419404">
    <property type="protein sequence ID" value="KZS94549.1"/>
    <property type="molecule type" value="Genomic_DNA"/>
</dbReference>
<dbReference type="GO" id="GO:0016787">
    <property type="term" value="F:hydrolase activity"/>
    <property type="evidence" value="ECO:0007669"/>
    <property type="project" value="UniProtKB-KW"/>
</dbReference>
<dbReference type="OrthoDB" id="347435at2759"/>
<name>A0A164VX74_9AGAM</name>
<gene>
    <name evidence="1" type="ORF">SISNIDRAFT_410040</name>
</gene>
<organism evidence="1 2">
    <name type="scientific">Sistotremastrum niveocremeum HHB9708</name>
    <dbReference type="NCBI Taxonomy" id="1314777"/>
    <lineage>
        <taxon>Eukaryota</taxon>
        <taxon>Fungi</taxon>
        <taxon>Dikarya</taxon>
        <taxon>Basidiomycota</taxon>
        <taxon>Agaricomycotina</taxon>
        <taxon>Agaricomycetes</taxon>
        <taxon>Sistotremastrales</taxon>
        <taxon>Sistotremastraceae</taxon>
        <taxon>Sertulicium</taxon>
        <taxon>Sertulicium niveocremeum</taxon>
    </lineage>
</organism>
<accession>A0A164VX74</accession>
<keyword evidence="2" id="KW-1185">Reference proteome</keyword>
<reference evidence="1 2" key="1">
    <citation type="journal article" date="2016" name="Mol. Biol. Evol.">
        <title>Comparative Genomics of Early-Diverging Mushroom-Forming Fungi Provides Insights into the Origins of Lignocellulose Decay Capabilities.</title>
        <authorList>
            <person name="Nagy L.G."/>
            <person name="Riley R."/>
            <person name="Tritt A."/>
            <person name="Adam C."/>
            <person name="Daum C."/>
            <person name="Floudas D."/>
            <person name="Sun H."/>
            <person name="Yadav J.S."/>
            <person name="Pangilinan J."/>
            <person name="Larsson K.H."/>
            <person name="Matsuura K."/>
            <person name="Barry K."/>
            <person name="Labutti K."/>
            <person name="Kuo R."/>
            <person name="Ohm R.A."/>
            <person name="Bhattacharya S.S."/>
            <person name="Shirouzu T."/>
            <person name="Yoshinaga Y."/>
            <person name="Martin F.M."/>
            <person name="Grigoriev I.V."/>
            <person name="Hibbett D.S."/>
        </authorList>
    </citation>
    <scope>NUCLEOTIDE SEQUENCE [LARGE SCALE GENOMIC DNA]</scope>
    <source>
        <strain evidence="1 2">HHB9708</strain>
    </source>
</reference>
<keyword evidence="1" id="KW-0378">Hydrolase</keyword>
<dbReference type="STRING" id="1314777.A0A164VX74"/>
<sequence>MPSTAELIVSHVLQQLEIHKNSQDSERPLFVALQGPQGSGKTYLTKRLETSLTSHPHNLRVAVLSIDDLYLPHDGLVQVASNNPNNRLLQGRGQPGTHDVPLGHSILVQLKNINTGGTTDKVTLPFFDKSLYNGQGDRSEAGSINVEGPLDLVILEGWCVGFHSLLLHDLEERFHSPIHGVEGVFDIHSVRKEDVLEINNALPAYHTNWWSFFDAFIQIKPPDSHPYSHIYKWRLEQEHNMKANNGGRGMTDEQVKLFIDRYIPGYIFFSDGITRGTPADGGAYTPPKWIGHGLKVLIDERREVLSWENF</sequence>